<dbReference type="SMART" id="SM00220">
    <property type="entry name" value="S_TKc"/>
    <property type="match status" value="1"/>
</dbReference>
<feature type="coiled-coil region" evidence="11">
    <location>
        <begin position="661"/>
        <end position="688"/>
    </location>
</feature>
<dbReference type="Proteomes" id="UP000053477">
    <property type="component" value="Unassembled WGS sequence"/>
</dbReference>
<dbReference type="Gene3D" id="3.30.200.20">
    <property type="entry name" value="Phosphorylase Kinase, domain 1"/>
    <property type="match status" value="2"/>
</dbReference>
<name>A0A0H2S7G1_9AGAM</name>
<dbReference type="SUPFAM" id="SSF55785">
    <property type="entry name" value="PYP-like sensor domain (PAS domain)"/>
    <property type="match status" value="1"/>
</dbReference>
<feature type="modified residue" description="4-aspartylphosphate" evidence="10">
    <location>
        <position position="1752"/>
    </location>
</feature>
<dbReference type="GO" id="GO:0004674">
    <property type="term" value="F:protein serine/threonine kinase activity"/>
    <property type="evidence" value="ECO:0007669"/>
    <property type="project" value="UniProtKB-KW"/>
</dbReference>
<dbReference type="CDD" id="cd17546">
    <property type="entry name" value="REC_hyHK_CKI1_RcsC-like"/>
    <property type="match status" value="1"/>
</dbReference>
<evidence type="ECO:0000256" key="9">
    <source>
        <dbReference type="ARBA" id="ARBA00048679"/>
    </source>
</evidence>
<keyword evidence="3 10" id="KW-0597">Phosphoprotein</keyword>
<evidence type="ECO:0000313" key="18">
    <source>
        <dbReference type="Proteomes" id="UP000053477"/>
    </source>
</evidence>
<dbReference type="PANTHER" id="PTHR24356:SF1">
    <property type="entry name" value="SERINE_THREONINE-PROTEIN KINASE GREATWALL"/>
    <property type="match status" value="1"/>
</dbReference>
<dbReference type="SUPFAM" id="SSF52172">
    <property type="entry name" value="CheY-like"/>
    <property type="match status" value="1"/>
</dbReference>
<dbReference type="Pfam" id="PF00072">
    <property type="entry name" value="Response_reg"/>
    <property type="match status" value="1"/>
</dbReference>
<dbReference type="Gene3D" id="1.10.510.10">
    <property type="entry name" value="Transferase(Phosphotransferase) domain 1"/>
    <property type="match status" value="2"/>
</dbReference>
<dbReference type="CDD" id="cd00130">
    <property type="entry name" value="PAS"/>
    <property type="match status" value="1"/>
</dbReference>
<feature type="compositionally biased region" description="Low complexity" evidence="12">
    <location>
        <begin position="1588"/>
        <end position="1604"/>
    </location>
</feature>
<gene>
    <name evidence="17" type="ORF">SCHPADRAFT_853304</name>
</gene>
<feature type="compositionally biased region" description="Low complexity" evidence="12">
    <location>
        <begin position="889"/>
        <end position="911"/>
    </location>
</feature>
<dbReference type="InterPro" id="IPR000014">
    <property type="entry name" value="PAS"/>
</dbReference>
<feature type="domain" description="Response regulatory" evidence="14">
    <location>
        <begin position="1702"/>
        <end position="1816"/>
    </location>
</feature>
<feature type="region of interest" description="Disordered" evidence="12">
    <location>
        <begin position="382"/>
        <end position="401"/>
    </location>
</feature>
<dbReference type="InterPro" id="IPR011009">
    <property type="entry name" value="Kinase-like_dom_sf"/>
</dbReference>
<feature type="region of interest" description="Disordered" evidence="12">
    <location>
        <begin position="1633"/>
        <end position="1683"/>
    </location>
</feature>
<keyword evidence="2" id="KW-0723">Serine/threonine-protein kinase</keyword>
<dbReference type="PROSITE" id="PS50112">
    <property type="entry name" value="PAS"/>
    <property type="match status" value="1"/>
</dbReference>
<evidence type="ECO:0000256" key="5">
    <source>
        <dbReference type="ARBA" id="ARBA00022741"/>
    </source>
</evidence>
<feature type="compositionally biased region" description="Polar residues" evidence="12">
    <location>
        <begin position="27"/>
        <end position="44"/>
    </location>
</feature>
<keyword evidence="4" id="KW-0808">Transferase</keyword>
<dbReference type="CDD" id="cd05611">
    <property type="entry name" value="STKc_Rim15_like"/>
    <property type="match status" value="1"/>
</dbReference>
<feature type="region of interest" description="Disordered" evidence="12">
    <location>
        <begin position="160"/>
        <end position="272"/>
    </location>
</feature>
<feature type="compositionally biased region" description="Polar residues" evidence="12">
    <location>
        <begin position="1643"/>
        <end position="1657"/>
    </location>
</feature>
<dbReference type="GO" id="GO:1901992">
    <property type="term" value="P:positive regulation of mitotic cell cycle phase transition"/>
    <property type="evidence" value="ECO:0007669"/>
    <property type="project" value="UniProtKB-ARBA"/>
</dbReference>
<feature type="region of interest" description="Disordered" evidence="12">
    <location>
        <begin position="1203"/>
        <end position="1227"/>
    </location>
</feature>
<evidence type="ECO:0000256" key="2">
    <source>
        <dbReference type="ARBA" id="ARBA00022527"/>
    </source>
</evidence>
<accession>A0A0H2S7G1</accession>
<dbReference type="InterPro" id="IPR050236">
    <property type="entry name" value="Ser_Thr_kinase_AGC"/>
</dbReference>
<dbReference type="InterPro" id="IPR035965">
    <property type="entry name" value="PAS-like_dom_sf"/>
</dbReference>
<feature type="compositionally biased region" description="Basic and acidic residues" evidence="12">
    <location>
        <begin position="85"/>
        <end position="106"/>
    </location>
</feature>
<feature type="region of interest" description="Disordered" evidence="12">
    <location>
        <begin position="1550"/>
        <end position="1619"/>
    </location>
</feature>
<dbReference type="EC" id="2.7.11.1" evidence="1"/>
<reference evidence="17 18" key="1">
    <citation type="submission" date="2015-04" db="EMBL/GenBank/DDBJ databases">
        <title>Complete genome sequence of Schizopora paradoxa KUC8140, a cosmopolitan wood degrader in East Asia.</title>
        <authorList>
            <consortium name="DOE Joint Genome Institute"/>
            <person name="Min B."/>
            <person name="Park H."/>
            <person name="Jang Y."/>
            <person name="Kim J.-J."/>
            <person name="Kim K.H."/>
            <person name="Pangilinan J."/>
            <person name="Lipzen A."/>
            <person name="Riley R."/>
            <person name="Grigoriev I.V."/>
            <person name="Spatafora J.W."/>
            <person name="Choi I.-G."/>
        </authorList>
    </citation>
    <scope>NUCLEOTIDE SEQUENCE [LARGE SCALE GENOMIC DNA]</scope>
    <source>
        <strain evidence="17 18">KUC8140</strain>
    </source>
</reference>
<dbReference type="InterPro" id="IPR001789">
    <property type="entry name" value="Sig_transdc_resp-reg_receiver"/>
</dbReference>
<evidence type="ECO:0000256" key="12">
    <source>
        <dbReference type="SAM" id="MobiDB-lite"/>
    </source>
</evidence>
<dbReference type="PANTHER" id="PTHR24356">
    <property type="entry name" value="SERINE/THREONINE-PROTEIN KINASE"/>
    <property type="match status" value="1"/>
</dbReference>
<dbReference type="SUPFAM" id="SSF56112">
    <property type="entry name" value="Protein kinase-like (PK-like)"/>
    <property type="match status" value="1"/>
</dbReference>
<feature type="region of interest" description="Disordered" evidence="12">
    <location>
        <begin position="844"/>
        <end position="919"/>
    </location>
</feature>
<keyword evidence="6" id="KW-0418">Kinase</keyword>
<dbReference type="InterPro" id="IPR000719">
    <property type="entry name" value="Prot_kinase_dom"/>
</dbReference>
<evidence type="ECO:0000256" key="3">
    <source>
        <dbReference type="ARBA" id="ARBA00022553"/>
    </source>
</evidence>
<evidence type="ECO:0000256" key="7">
    <source>
        <dbReference type="ARBA" id="ARBA00022840"/>
    </source>
</evidence>
<feature type="domain" description="Protein kinase" evidence="13">
    <location>
        <begin position="1043"/>
        <end position="1428"/>
    </location>
</feature>
<dbReference type="FunFam" id="1.10.510.10:FF:000580">
    <property type="entry name" value="AGC protein kinase"/>
    <property type="match status" value="1"/>
</dbReference>
<dbReference type="InParanoid" id="A0A0H2S7G1"/>
<feature type="region of interest" description="Disordered" evidence="12">
    <location>
        <begin position="85"/>
        <end position="145"/>
    </location>
</feature>
<evidence type="ECO:0000259" key="15">
    <source>
        <dbReference type="PROSITE" id="PS50112"/>
    </source>
</evidence>
<feature type="compositionally biased region" description="Polar residues" evidence="12">
    <location>
        <begin position="448"/>
        <end position="459"/>
    </location>
</feature>
<dbReference type="GO" id="GO:0000160">
    <property type="term" value="P:phosphorelay signal transduction system"/>
    <property type="evidence" value="ECO:0007669"/>
    <property type="project" value="InterPro"/>
</dbReference>
<dbReference type="PROSITE" id="PS50110">
    <property type="entry name" value="RESPONSE_REGULATORY"/>
    <property type="match status" value="1"/>
</dbReference>
<dbReference type="InterPro" id="IPR008271">
    <property type="entry name" value="Ser/Thr_kinase_AS"/>
</dbReference>
<dbReference type="PROSITE" id="PS00108">
    <property type="entry name" value="PROTEIN_KINASE_ST"/>
    <property type="match status" value="1"/>
</dbReference>
<keyword evidence="7" id="KW-0067">ATP-binding</keyword>
<feature type="compositionally biased region" description="Basic residues" evidence="12">
    <location>
        <begin position="1554"/>
        <end position="1566"/>
    </location>
</feature>
<dbReference type="InterPro" id="IPR000961">
    <property type="entry name" value="AGC-kinase_C"/>
</dbReference>
<feature type="domain" description="PAS" evidence="15">
    <location>
        <begin position="464"/>
        <end position="537"/>
    </location>
</feature>
<evidence type="ECO:0000256" key="10">
    <source>
        <dbReference type="PROSITE-ProRule" id="PRU00169"/>
    </source>
</evidence>
<dbReference type="Gene3D" id="3.30.450.20">
    <property type="entry name" value="PAS domain"/>
    <property type="match status" value="1"/>
</dbReference>
<feature type="domain" description="AGC-kinase C-terminal" evidence="16">
    <location>
        <begin position="1429"/>
        <end position="1527"/>
    </location>
</feature>
<feature type="region of interest" description="Disordered" evidence="12">
    <location>
        <begin position="951"/>
        <end position="980"/>
    </location>
</feature>
<evidence type="ECO:0000256" key="11">
    <source>
        <dbReference type="SAM" id="Coils"/>
    </source>
</evidence>
<feature type="region of interest" description="Disordered" evidence="12">
    <location>
        <begin position="409"/>
        <end position="460"/>
    </location>
</feature>
<keyword evidence="11" id="KW-0175">Coiled coil</keyword>
<dbReference type="OrthoDB" id="162894at2759"/>
<dbReference type="GO" id="GO:0005524">
    <property type="term" value="F:ATP binding"/>
    <property type="evidence" value="ECO:0007669"/>
    <property type="project" value="UniProtKB-KW"/>
</dbReference>
<dbReference type="GO" id="GO:0005737">
    <property type="term" value="C:cytoplasm"/>
    <property type="evidence" value="ECO:0007669"/>
    <property type="project" value="TreeGrafter"/>
</dbReference>
<dbReference type="SMART" id="SM00448">
    <property type="entry name" value="REC"/>
    <property type="match status" value="1"/>
</dbReference>
<dbReference type="GO" id="GO:0005634">
    <property type="term" value="C:nucleus"/>
    <property type="evidence" value="ECO:0007669"/>
    <property type="project" value="TreeGrafter"/>
</dbReference>
<feature type="compositionally biased region" description="Polar residues" evidence="12">
    <location>
        <begin position="210"/>
        <end position="222"/>
    </location>
</feature>
<evidence type="ECO:0000259" key="16">
    <source>
        <dbReference type="PROSITE" id="PS51285"/>
    </source>
</evidence>
<evidence type="ECO:0000313" key="17">
    <source>
        <dbReference type="EMBL" id="KLO12801.1"/>
    </source>
</evidence>
<dbReference type="Pfam" id="PF00069">
    <property type="entry name" value="Pkinase"/>
    <property type="match status" value="2"/>
</dbReference>
<evidence type="ECO:0000256" key="1">
    <source>
        <dbReference type="ARBA" id="ARBA00012513"/>
    </source>
</evidence>
<dbReference type="SMART" id="SM00133">
    <property type="entry name" value="S_TK_X"/>
    <property type="match status" value="1"/>
</dbReference>
<feature type="region of interest" description="Disordered" evidence="12">
    <location>
        <begin position="1248"/>
        <end position="1276"/>
    </location>
</feature>
<feature type="compositionally biased region" description="Low complexity" evidence="12">
    <location>
        <begin position="236"/>
        <end position="252"/>
    </location>
</feature>
<feature type="compositionally biased region" description="Polar residues" evidence="12">
    <location>
        <begin position="1669"/>
        <end position="1683"/>
    </location>
</feature>
<evidence type="ECO:0000259" key="14">
    <source>
        <dbReference type="PROSITE" id="PS50110"/>
    </source>
</evidence>
<dbReference type="FunFam" id="1.10.510.10:FF:000340">
    <property type="entry name" value="Serine threonine protein kinase"/>
    <property type="match status" value="1"/>
</dbReference>
<dbReference type="STRING" id="27342.A0A0H2S7G1"/>
<dbReference type="Gene3D" id="3.40.50.2300">
    <property type="match status" value="1"/>
</dbReference>
<protein>
    <recommendedName>
        <fullName evidence="1">non-specific serine/threonine protein kinase</fullName>
        <ecNumber evidence="1">2.7.11.1</ecNumber>
    </recommendedName>
</protein>
<keyword evidence="5" id="KW-0547">Nucleotide-binding</keyword>
<keyword evidence="18" id="KW-1185">Reference proteome</keyword>
<evidence type="ECO:0000256" key="8">
    <source>
        <dbReference type="ARBA" id="ARBA00047899"/>
    </source>
</evidence>
<dbReference type="EMBL" id="KQ085970">
    <property type="protein sequence ID" value="KLO12801.1"/>
    <property type="molecule type" value="Genomic_DNA"/>
</dbReference>
<proteinExistence type="predicted"/>
<organism evidence="17 18">
    <name type="scientific">Schizopora paradoxa</name>
    <dbReference type="NCBI Taxonomy" id="27342"/>
    <lineage>
        <taxon>Eukaryota</taxon>
        <taxon>Fungi</taxon>
        <taxon>Dikarya</taxon>
        <taxon>Basidiomycota</taxon>
        <taxon>Agaricomycotina</taxon>
        <taxon>Agaricomycetes</taxon>
        <taxon>Hymenochaetales</taxon>
        <taxon>Schizoporaceae</taxon>
        <taxon>Schizopora</taxon>
    </lineage>
</organism>
<sequence>MSEPVLPRRQPPSPLVFSPETVLAPIASQSNSQQKHGSGSNTVSMPFIKRHVTRRLKAAKQECDKDLQRVTNAITTFFEEKLREGELDHDRMSPPKSDAELGRETLPHLPGSNRTSIPTDEASSDGGYDAEIESTRHSRQRASPVDEYSSSLTRWSSSPGLLAASLSSSPASLRRQSTLPKEKPLPIAPSSSSSALSPSDSSPRRGTVNAGGSTSSWVTQGRASRRLSRSIHIPMRVSRSGQTSRSTSRSRSPLPGKDNAVDHAVSRSPNRRASRILVDDPVDPIMTTLYDIIGVATDITELTIAQITAQPNICSQMVQRVQSIGKAWDEHPDWQGRNWYVQVLLAVASLSRVVEWWEAEKQFWNFDDDDDDDEQTEPFTFLLRPADEAPPPPPVVPVERDADVKHLSLDPAGDARLRMSRGSSQTGQSREGKQSAATEKDAEVARSPTRQQQQENSESARVLATERLRLQAEQAQNQNIVIELSLDGDHFLWVNYAWAVVVGSEPDDMIGTRISQVLAPTDWNVFREATKQLLSDDSHTVEVRFRLQIEPQASGSNRGVLYREMEGKGMLMLDQADGQPSHTMWVVKPVGPPSFDQAQMIVDEAGKIVEAKEAEGEEDEDEEDELPLSRPLSTAAILCRICECNIPDWFFEKHNETCSDLHKFEADIAECNESIAELRNTIRELRAAFDQTPSSPEYRGMAILSPPTSSSSALHIFRPPLVSKMQRASVKRMQRRLLEQLEDILQIASEVSVPSLKEEESKEPIERQRLLSPTSERKIMQVRNWARPSSEDPALQRLISDTEQLMRSKMDNVIRLQNTIRYSEKVRQEWEEKFEMTVASLEELAEEAEEEADEDGAATDIDDDQASTKSEYAFSGETAPSEPTPMAPTPVTSVSPTPSSGSGSTSGGRSPLPAPVPSVPSSYQGATAYFTRSSTPSSITSPLALAEPIVASREDSDHSSPPASPGEKTKTIERRKSHQLLEPKVTVTPPISPHITARDSNSSMRHRRLSTVNTLVSPGFGPLSPRIPSVVPTKSSPTTIKDFEIIKPISKGAFGSVFLAKKRATGDYYAIKVLKKADMIAKNQITNIKAERMILMNQAESPFVAKLYFTFQSKENLYLVMEYLNGGDCAALIKSIGELPEEWTKNYIAEVILGLEYLHQRGIVHRDLKPDNLLIDQHGHLKLTDFGLSRIGLLGRQTRDAHYASTERLRPRARYSPGSRPPSMDSAYLSSPLLSAADLMGGSYFSHRAGSNSQSAVSPHYSSSGTPLDDVSDTSGSDQFTGFIQRKASKLNESPLQSFASELTNDLRSYNNSNNNGLGTPPGEQKFVGTPDYLAPESILGISGDDAAVDWWALGVITYEFLYGLPPFHDETPEKVFENILSGHIDWHEEYIDFSAEALDFMKGLLTVDPEKRLGANGAEEVKKHPFFNGIDWDLVTKSEAAFIPQVTDPESTDYFDLRGATTQLFHDDDGQLQSPNDSLAASGSTLTVGTATAPVPILGHDRSQSPGSDDFGSFSFKNLPILKQANDDVIRKLKTDQLQPMVQTLSEPAQIGRPHRRSVSQKIKKPPCVVTSMDGNRLPGTNPPSPATSVSSIASSPSRGSMPPTTPGGSGNHVHSRKPSEFNAIDRFKQSHFDADGGRRNSMPSRLRTASVSTNGEGSGSDHWPATMSHSSSQFESTTPPSSIASLDLRRMTDPNDRALTCLLAEDNPITAKIIETLLIRLGCRVVVVSDGSEAISVAHGDIKFDCILMDLHMPVVDGESAARHIKSTTNRNSTVPIISVSAYGTSEASTTLFAASLSKPVSKADLLAVMRQLGFKTSSHQDGGGPASAARVVAVR</sequence>
<evidence type="ECO:0000256" key="4">
    <source>
        <dbReference type="ARBA" id="ARBA00022679"/>
    </source>
</evidence>
<feature type="compositionally biased region" description="Basic and acidic residues" evidence="12">
    <location>
        <begin position="430"/>
        <end position="444"/>
    </location>
</feature>
<feature type="compositionally biased region" description="Low complexity" evidence="12">
    <location>
        <begin position="188"/>
        <end position="201"/>
    </location>
</feature>
<dbReference type="FunCoup" id="A0A0H2S7G1">
    <property type="interactions" value="290"/>
</dbReference>
<dbReference type="PROSITE" id="PS50011">
    <property type="entry name" value="PROTEIN_KINASE_DOM"/>
    <property type="match status" value="1"/>
</dbReference>
<feature type="compositionally biased region" description="Acidic residues" evidence="12">
    <location>
        <begin position="844"/>
        <end position="865"/>
    </location>
</feature>
<comment type="catalytic activity">
    <reaction evidence="9">
        <text>L-seryl-[protein] + ATP = O-phospho-L-seryl-[protein] + ADP + H(+)</text>
        <dbReference type="Rhea" id="RHEA:17989"/>
        <dbReference type="Rhea" id="RHEA-COMP:9863"/>
        <dbReference type="Rhea" id="RHEA-COMP:11604"/>
        <dbReference type="ChEBI" id="CHEBI:15378"/>
        <dbReference type="ChEBI" id="CHEBI:29999"/>
        <dbReference type="ChEBI" id="CHEBI:30616"/>
        <dbReference type="ChEBI" id="CHEBI:83421"/>
        <dbReference type="ChEBI" id="CHEBI:456216"/>
        <dbReference type="EC" id="2.7.11.1"/>
    </reaction>
</comment>
<evidence type="ECO:0000256" key="6">
    <source>
        <dbReference type="ARBA" id="ARBA00022777"/>
    </source>
</evidence>
<comment type="catalytic activity">
    <reaction evidence="8">
        <text>L-threonyl-[protein] + ATP = O-phospho-L-threonyl-[protein] + ADP + H(+)</text>
        <dbReference type="Rhea" id="RHEA:46608"/>
        <dbReference type="Rhea" id="RHEA-COMP:11060"/>
        <dbReference type="Rhea" id="RHEA-COMP:11605"/>
        <dbReference type="ChEBI" id="CHEBI:15378"/>
        <dbReference type="ChEBI" id="CHEBI:30013"/>
        <dbReference type="ChEBI" id="CHEBI:30616"/>
        <dbReference type="ChEBI" id="CHEBI:61977"/>
        <dbReference type="ChEBI" id="CHEBI:456216"/>
        <dbReference type="EC" id="2.7.11.1"/>
    </reaction>
</comment>
<evidence type="ECO:0000259" key="13">
    <source>
        <dbReference type="PROSITE" id="PS50011"/>
    </source>
</evidence>
<feature type="region of interest" description="Disordered" evidence="12">
    <location>
        <begin position="25"/>
        <end position="48"/>
    </location>
</feature>
<dbReference type="FunFam" id="3.30.200.20:FF:001008">
    <property type="entry name" value="Serine/threonine-protein kinase cek1"/>
    <property type="match status" value="1"/>
</dbReference>
<feature type="compositionally biased region" description="Polar residues" evidence="12">
    <location>
        <begin position="1249"/>
        <end position="1266"/>
    </location>
</feature>
<dbReference type="InterPro" id="IPR011006">
    <property type="entry name" value="CheY-like_superfamily"/>
</dbReference>
<dbReference type="PROSITE" id="PS51285">
    <property type="entry name" value="AGC_KINASE_CTER"/>
    <property type="match status" value="1"/>
</dbReference>
<feature type="compositionally biased region" description="Low complexity" evidence="12">
    <location>
        <begin position="160"/>
        <end position="173"/>
    </location>
</feature>